<feature type="region of interest" description="Disordered" evidence="6">
    <location>
        <begin position="1334"/>
        <end position="1363"/>
    </location>
</feature>
<name>A0A9X8E0J9_APHAT</name>
<accession>A0A9X8E0J9</accession>
<dbReference type="InterPro" id="IPR011989">
    <property type="entry name" value="ARM-like"/>
</dbReference>
<evidence type="ECO:0000256" key="2">
    <source>
        <dbReference type="ARBA" id="ARBA00022448"/>
    </source>
</evidence>
<sequence>MCDAGAVAIDRVAHSVGGKVFVPLILPFVAQYLEDVTWQRQHAALYALGLMAEGSKDHLFQVLDVWLPRILAKLQDPNNHPRSYALLRGKAMECVALIGQAVGKDAFYTDAKAVMDILLCHDTGDSGVEMQYLTQACVRIASVLQEDFATYLPLIVPKLLHQAATKPDVVLVDWNEATNENNDGENDDDGIQEIAVDVPGQGKKKLQIQTSALQDKELGLNMIYQLALDLRGSFLPYVEPALQVIIPLLQFEYLDTVRMLSGLSLAKLLDAAIAGSDVSSATPQHVLELIFEPLLTALIEETDLECIVGLSEAVASVLEAARNAADNGVRIGIPLSHLPTVYDKLLAVSHASVLRRVQNLTESANDEDDEEVNAEDEEAILQNIVDAIGWSIKQYKQDSVPLFVQHIAPVISAYLDPSFPAEIRAHFICILDDVLEFGGAAVPPILPSLLTHLWNVRDLNSWLNCLPLQSDAIEARTVHAEFVSMVENANMDLLGDNFANLPLVLKKFADILALDLDEEFDPVLDDDTKARLATVLRHIQTSFPPAAVQAAWTTLSDEDQQVFSTLSGEVVLTQFELNTDEIKQLQLPVELKSFCVGKLRLRVPLVHLTTQSAEVATNSHLWDLDSLYVAEQSKIFLMTLLLDHFASDSTTPSTPSTLPVHHTNNQPPRGGGIPQGGPLTPSLVALIQNSHIIIERIHVRFEDGLTSDHVVDVDSVTSSSSSYALGVTLASLVVLPSTPSTSTFAHDKKLSLTQLSIYLKSDDRFEDMSPDERAIAFRAPFERDGTKTSPLGTISTTSASTSSPPKYPPPLAVLEPLSLDVRVQMNLVPVIQLAVQMHVPLVHVNMSPSHYQYLDAFLTHVDRFDRCSLYRRFRPVQSTPLLTGETKRATNWKDWWRYAIVAVMMDLNDPVRRKPTWRSTLNLVLVGLQYTALRRQITPFLIRQTMGTAYAQSTALRPAEPVHQPEEDNASAAALAKKLWHRQLCIDASFRPIIVAKLRALAVRQLALQDHKTVVTTKLHNVTKGRLTLTVVGVYGIPKPMVLFCKVKVSCLVGHKGTPYTGDLVHCERSSSDSNFDALVAQSFEFKVQGTPNEDILHVNLFDRWPMFNQFVGKLRLPLPELTRTSYTDQMVAVEAADKKAHHRMQLHVLSVFVPDEASSPKPKVVDLALNDVAPPSSTSEDQLVVHLQALQYCLNMVVPAHLKHALVLGRFDMHFETTTCRQPSSSAATDEVHHPPALRCTKTPFFQAPRRIPTQKPQDNDEQSLPPFASFDQVIDSNHPVQSKLVTQDIQVTVDVPVVLRHVRFVLDKVPERTVLSSLLASPVIQAMMKHIRGRGGSGGQSEDCSPDEITSQTSNPPNNSPLNVLEAVIPSSSLHVVGGKGLPTEVKSGASATVFRTEHDM</sequence>
<keyword evidence="5" id="KW-0653">Protein transport</keyword>
<dbReference type="InterPro" id="IPR040122">
    <property type="entry name" value="Importin_beta"/>
</dbReference>
<evidence type="ECO:0000313" key="8">
    <source>
        <dbReference type="Proteomes" id="UP000275652"/>
    </source>
</evidence>
<gene>
    <name evidence="7" type="ORF">DYB28_000615</name>
</gene>
<dbReference type="GO" id="GO:0006606">
    <property type="term" value="P:protein import into nucleus"/>
    <property type="evidence" value="ECO:0007669"/>
    <property type="project" value="InterPro"/>
</dbReference>
<feature type="compositionally biased region" description="Low complexity" evidence="6">
    <location>
        <begin position="793"/>
        <end position="804"/>
    </location>
</feature>
<evidence type="ECO:0000256" key="4">
    <source>
        <dbReference type="ARBA" id="ARBA00022737"/>
    </source>
</evidence>
<evidence type="ECO:0000256" key="3">
    <source>
        <dbReference type="ARBA" id="ARBA00022490"/>
    </source>
</evidence>
<comment type="subcellular location">
    <subcellularLocation>
        <location evidence="1">Cytoplasm</location>
    </subcellularLocation>
</comment>
<proteinExistence type="predicted"/>
<dbReference type="GO" id="GO:0005737">
    <property type="term" value="C:cytoplasm"/>
    <property type="evidence" value="ECO:0007669"/>
    <property type="project" value="UniProtKB-SubCell"/>
</dbReference>
<keyword evidence="3" id="KW-0963">Cytoplasm</keyword>
<organism evidence="7 8">
    <name type="scientific">Aphanomyces astaci</name>
    <name type="common">Crayfish plague agent</name>
    <dbReference type="NCBI Taxonomy" id="112090"/>
    <lineage>
        <taxon>Eukaryota</taxon>
        <taxon>Sar</taxon>
        <taxon>Stramenopiles</taxon>
        <taxon>Oomycota</taxon>
        <taxon>Saprolegniomycetes</taxon>
        <taxon>Saprolegniales</taxon>
        <taxon>Verrucalvaceae</taxon>
        <taxon>Aphanomyces</taxon>
    </lineage>
</organism>
<dbReference type="InterPro" id="IPR016024">
    <property type="entry name" value="ARM-type_fold"/>
</dbReference>
<dbReference type="EMBL" id="QUTI01024194">
    <property type="protein sequence ID" value="RLO06943.1"/>
    <property type="molecule type" value="Genomic_DNA"/>
</dbReference>
<dbReference type="Gene3D" id="1.25.10.10">
    <property type="entry name" value="Leucine-rich Repeat Variant"/>
    <property type="match status" value="2"/>
</dbReference>
<feature type="non-terminal residue" evidence="7">
    <location>
        <position position="1"/>
    </location>
</feature>
<feature type="region of interest" description="Disordered" evidence="6">
    <location>
        <begin position="650"/>
        <end position="675"/>
    </location>
</feature>
<evidence type="ECO:0000256" key="6">
    <source>
        <dbReference type="SAM" id="MobiDB-lite"/>
    </source>
</evidence>
<keyword evidence="2" id="KW-0813">Transport</keyword>
<dbReference type="PANTHER" id="PTHR10527">
    <property type="entry name" value="IMPORTIN BETA"/>
    <property type="match status" value="1"/>
</dbReference>
<keyword evidence="4" id="KW-0677">Repeat</keyword>
<evidence type="ECO:0000313" key="7">
    <source>
        <dbReference type="EMBL" id="RLO06943.1"/>
    </source>
</evidence>
<protein>
    <submittedName>
        <fullName evidence="7">Uncharacterized protein</fullName>
    </submittedName>
</protein>
<comment type="caution">
    <text evidence="7">The sequence shown here is derived from an EMBL/GenBank/DDBJ whole genome shotgun (WGS) entry which is preliminary data.</text>
</comment>
<feature type="region of interest" description="Disordered" evidence="6">
    <location>
        <begin position="783"/>
        <end position="807"/>
    </location>
</feature>
<dbReference type="SUPFAM" id="SSF48371">
    <property type="entry name" value="ARM repeat"/>
    <property type="match status" value="1"/>
</dbReference>
<feature type="compositionally biased region" description="Polar residues" evidence="6">
    <location>
        <begin position="1342"/>
        <end position="1355"/>
    </location>
</feature>
<reference evidence="7 8" key="1">
    <citation type="journal article" date="2018" name="J. Invertebr. Pathol.">
        <title>New genotyping method for the causative agent of crayfish plague (Aphanomyces astaci) based on whole genome data.</title>
        <authorList>
            <person name="Minardi D."/>
            <person name="Studholme D.J."/>
            <person name="van der Giezen M."/>
            <person name="Pretto T."/>
            <person name="Oidtmann B."/>
        </authorList>
    </citation>
    <scope>NUCLEOTIDE SEQUENCE [LARGE SCALE GENOMIC DNA]</scope>
    <source>
        <strain evidence="7 8">KB13</strain>
    </source>
</reference>
<evidence type="ECO:0000256" key="1">
    <source>
        <dbReference type="ARBA" id="ARBA00004496"/>
    </source>
</evidence>
<dbReference type="Proteomes" id="UP000275652">
    <property type="component" value="Unassembled WGS sequence"/>
</dbReference>
<evidence type="ECO:0000256" key="5">
    <source>
        <dbReference type="ARBA" id="ARBA00022927"/>
    </source>
</evidence>